<dbReference type="Proteomes" id="UP000070444">
    <property type="component" value="Unassembled WGS sequence"/>
</dbReference>
<evidence type="ECO:0000256" key="5">
    <source>
        <dbReference type="SAM" id="MobiDB-lite"/>
    </source>
</evidence>
<keyword evidence="1" id="KW-0853">WD repeat</keyword>
<dbReference type="SUPFAM" id="SSF50978">
    <property type="entry name" value="WD40 repeat-like"/>
    <property type="match status" value="1"/>
</dbReference>
<evidence type="ECO:0000259" key="6">
    <source>
        <dbReference type="PROSITE" id="PS50197"/>
    </source>
</evidence>
<dbReference type="Pfam" id="PF02138">
    <property type="entry name" value="Beach"/>
    <property type="match status" value="1"/>
</dbReference>
<dbReference type="InterPro" id="IPR000409">
    <property type="entry name" value="BEACH_dom"/>
</dbReference>
<feature type="region of interest" description="Disordered" evidence="5">
    <location>
        <begin position="1585"/>
        <end position="1651"/>
    </location>
</feature>
<accession>A0A137NZY0</accession>
<protein>
    <recommendedName>
        <fullName evidence="4">Beige protein homolog 1</fullName>
    </recommendedName>
</protein>
<feature type="compositionally biased region" description="Polar residues" evidence="5">
    <location>
        <begin position="1038"/>
        <end position="1053"/>
    </location>
</feature>
<keyword evidence="9" id="KW-1185">Reference proteome</keyword>
<dbReference type="OMA" id="EMSNFHY"/>
<dbReference type="SMART" id="SM00320">
    <property type="entry name" value="WD40"/>
    <property type="match status" value="3"/>
</dbReference>
<gene>
    <name evidence="8" type="ORF">CONCODRAFT_86477</name>
</gene>
<dbReference type="InterPro" id="IPR051944">
    <property type="entry name" value="BEACH_domain_protein"/>
</dbReference>
<dbReference type="InterPro" id="IPR023362">
    <property type="entry name" value="PH-BEACH_dom"/>
</dbReference>
<dbReference type="InterPro" id="IPR036372">
    <property type="entry name" value="BEACH_dom_sf"/>
</dbReference>
<dbReference type="STRING" id="796925.A0A137NZY0"/>
<dbReference type="OrthoDB" id="26681at2759"/>
<dbReference type="InterPro" id="IPR015943">
    <property type="entry name" value="WD40/YVTN_repeat-like_dom_sf"/>
</dbReference>
<feature type="compositionally biased region" description="Polar residues" evidence="5">
    <location>
        <begin position="1605"/>
        <end position="1622"/>
    </location>
</feature>
<dbReference type="PROSITE" id="PS51783">
    <property type="entry name" value="PH_BEACH"/>
    <property type="match status" value="1"/>
</dbReference>
<dbReference type="Gene3D" id="1.10.1540.10">
    <property type="entry name" value="BEACH domain"/>
    <property type="match status" value="1"/>
</dbReference>
<feature type="domain" description="BEACH" evidence="6">
    <location>
        <begin position="1836"/>
        <end position="2142"/>
    </location>
</feature>
<dbReference type="SUPFAM" id="SSF57903">
    <property type="entry name" value="FYVE/PHD zinc finger"/>
    <property type="match status" value="1"/>
</dbReference>
<dbReference type="InterPro" id="IPR011011">
    <property type="entry name" value="Znf_FYVE_PHD"/>
</dbReference>
<evidence type="ECO:0000256" key="3">
    <source>
        <dbReference type="ARBA" id="ARBA00054699"/>
    </source>
</evidence>
<evidence type="ECO:0000313" key="8">
    <source>
        <dbReference type="EMBL" id="KXN68376.1"/>
    </source>
</evidence>
<evidence type="ECO:0000313" key="9">
    <source>
        <dbReference type="Proteomes" id="UP000070444"/>
    </source>
</evidence>
<sequence length="2495" mass="283209">MELIKSSLNNLPNNYQSFLNYYGLEEFQKDFLATGILDNKSTVSNGFGLLLSFIMDEKEFCFSFDYILKTPPSSPRLIHLSELCAGSIEYPILIPTLTNFKAYLYDYPQLESTILKSIWSIINSSFRNHLLFSQQPIFKDFLDWRNDIQGRINSEDFNTLHWCSSILQSLMEFGSGNLGTNQLFKSISKSSIEGGGSSLPYDELDLILKGIKMDPIPDLIHFDLGCTKVNSQVSNIRVDGISSRILVSGGLTWLAWVQILNFDANFATPLLTLVNSQGVPVYQWILDTNQHLHIQTNFGQGLNFKGYKFEEGEWCHLALVQLKPRLSISVNQFNLIINGKLVESQKLNINSISPETLEGELKLIIGGFPDLKSNSCGNGVYNLASFYGIEESLEVSTVDQIYKKGINYTGTFQNIPASKSGGESSVRQVLKRSVSLKEYGNMLKEGTQKTINLNQSSGLNLINLENLILLICPRSYNLVINLNLHLSELNSIGGSFILPNLKYSTLDQAFNSLQNPDGIVRILGKSSILINSPFSHHIWKFGGCSLLIHLLDLAPNKQNFETCIKILVNCILNDSLFLEEMLRCQGYEVLSSIFKRKPEFITQEIVRELWILVSMEKDNYLPQKVQNIQALKFLIIEFQNFKSCNDLVQQELISGFQSLLKDSKDLPNTLGVLHEVSLLKKLLFGLRYSHFKFSLYDSILAVLNRLAVLNFNKETIRTLVAFVTATLSKDRDPDMPSSPRLLESSSMINVQPFSGSNSSSASNQFDFTKIDIIQDAKNLPHLTHDQQVGNLVLEMILNILQEEALAHQFSVAVTTKWALLFIHTKSNPYQIVLVMRILSRLFYLYGPPYVNRFKTQHQGYLILLKQLPKWWSLTQIYQVFLGNLFGVDIFTIPLECNFDYFSLLSLFQKELMTSAKEMNPDSLLLILSMIKHCTTMYQSPSYLQSNLTSRYRSSSMLMGRDTEVPDTLKMPHLDKGYNKEFLDRSNSVGKLIQTLLQILTEFYHQSKSFKLLCSKPVILEAITEVIYPWVLPSYLNSNNQQPSRPQSIKTINISGPSDTSSKLDSSSMSIFSDKGSSFEVTSGGGSVKGDGDEVTPKRMHHRSLTLPAADSLKLSLSTRSGSASAVPVSTLNKGETIQSLLEFLMTILLDSIFDPISKPLGELEVILKLAPFKEFKNHLIYESYILNQLIRHLKNQIQLDRSLLKSIKIWGTITKFIQLLTDRFCLQQHDNTINGGNNMIKDNLLDFDFLIIEILEKIIANDSQITTKLDPIRVQLYKQLDRRIIWHLGFIKDDTNIDKLVQCTNFLKNLLINHEILLSKSNSDISFWKSFQFNLIKLLKINNQKLNLISLNFFKIILVKKGEELRQITYSKDATVQSVLNLFLNNLELDLDSFYNWFNVSKDQLSHILFDCWEKPYIEWENSEMEARNELRLQLMEQIGKKFDKTANLRKLELKIYQKYMVQLNQWGKTLVDWDFINNRKISQDSNDLLQSSQFHWGRWKQLTCWEVVLGTSEFDKVVKWKLDFTEGPTRMRRKLKPQKQANLKKSTAMGSISRKSRPISKLLLETELPTQLFDNSSSDYIDPSIKSEDVASMQSDSRRPSVMRTGSANDLNDSQLVQEPNNADESMMEEADEEEDRLENESDDDDDENKNARVMRLLDLGETIIDAYNIGRVNGLDVTESLLLFCKNNIYVIDGYFYCRNGEIVEISEVSTEERDVYLQLLSDAADIKSFNSSARISMKKKLNHDIRKSNYEDIREVHKRKFLLRNSALEIFSDDGTALLFTTLLEQRDAVYYRLTSLLSKNPGKQSVEQHVGGTKLEGGEVTAAHGGLSMLSNWFFGSTSLGELTSKWERRELSNFEYIMHLNTLAGRSYNDLTQYPVFPWVLADYTSEELDLKDPQTFRDLSKPMGAQSEPRASEIRERYNTWHESNPDSLEGGTDSPAFHYGTHYSSAMIICWYLIRLEPFTSHHMKLQGGHFDHASRLFHSIKDAWTSASQANSTDVRELIPEFFYLPEFLLNSNQVDFGANQDTGEVINDVVLPPWAKGDPILFVKKHREALESEYVSQNLHLWVDLIFGFKQRGQAAVDALNVFHHLSYGEAVDLDKIEDPVEKAATIVINLTSPVSQIEIIGGKMVAIEGAKRFLPSPGASTTAGLKYFQWDSLDNSLKLVNFDNRKQLASFENMHIGSITHLICLDQKTFITAGFDQTVTVWELNVERGTPTLTIKANWKGHPGTITSIAGSKSYGYVVVATDTNEATIWDAHRLRLVKRIRVPNANEGIKFISIENSSGNFLLASDHQISVFTINGELWGQIELPKSSPKITSALYLPPGPNEFGVEEIIITGHQGGLVQGWRLEPVPDLNQDLGDGKLGVKWCLSLFDSLVETFDIIVHNFADIVYLKVLPNHQGLICGEVGGKIYQWSFPNITLETHLSKDLLNLTNTCSKCQNSLTYGKGLCSVCGGVYCSNCVGVSPFQFEKLHYHCLNCKKKFQLALSN</sequence>
<dbReference type="CDD" id="cd01201">
    <property type="entry name" value="PH_BEACH"/>
    <property type="match status" value="1"/>
</dbReference>
<dbReference type="CDD" id="cd06071">
    <property type="entry name" value="Beach"/>
    <property type="match status" value="1"/>
</dbReference>
<feature type="compositionally biased region" description="Low complexity" evidence="5">
    <location>
        <begin position="1054"/>
        <end position="1077"/>
    </location>
</feature>
<dbReference type="SUPFAM" id="SSF49899">
    <property type="entry name" value="Concanavalin A-like lectins/glucanases"/>
    <property type="match status" value="1"/>
</dbReference>
<dbReference type="FunFam" id="1.10.1540.10:FF:000001">
    <property type="entry name" value="neurobeachin isoform X1"/>
    <property type="match status" value="1"/>
</dbReference>
<dbReference type="Gene3D" id="2.30.29.30">
    <property type="entry name" value="Pleckstrin-homology domain (PH domain)/Phosphotyrosine-binding domain (PTB)"/>
    <property type="match status" value="1"/>
</dbReference>
<feature type="compositionally biased region" description="Acidic residues" evidence="5">
    <location>
        <begin position="1627"/>
        <end position="1649"/>
    </location>
</feature>
<dbReference type="PANTHER" id="PTHR46108">
    <property type="entry name" value="BLUE CHEESE"/>
    <property type="match status" value="1"/>
</dbReference>
<evidence type="ECO:0000256" key="4">
    <source>
        <dbReference type="ARBA" id="ARBA00073334"/>
    </source>
</evidence>
<dbReference type="SMART" id="SM01026">
    <property type="entry name" value="Beach"/>
    <property type="match status" value="1"/>
</dbReference>
<feature type="compositionally biased region" description="Polar residues" evidence="5">
    <location>
        <begin position="1540"/>
        <end position="1551"/>
    </location>
</feature>
<feature type="region of interest" description="Disordered" evidence="5">
    <location>
        <begin position="1038"/>
        <end position="1100"/>
    </location>
</feature>
<dbReference type="InterPro" id="IPR036322">
    <property type="entry name" value="WD40_repeat_dom_sf"/>
</dbReference>
<keyword evidence="2" id="KW-0677">Repeat</keyword>
<evidence type="ECO:0000256" key="2">
    <source>
        <dbReference type="ARBA" id="ARBA00022737"/>
    </source>
</evidence>
<dbReference type="SUPFAM" id="SSF81837">
    <property type="entry name" value="BEACH domain"/>
    <property type="match status" value="1"/>
</dbReference>
<dbReference type="InterPro" id="IPR001680">
    <property type="entry name" value="WD40_rpt"/>
</dbReference>
<dbReference type="SUPFAM" id="SSF50729">
    <property type="entry name" value="PH domain-like"/>
    <property type="match status" value="1"/>
</dbReference>
<evidence type="ECO:0000259" key="7">
    <source>
        <dbReference type="PROSITE" id="PS51783"/>
    </source>
</evidence>
<evidence type="ECO:0000256" key="1">
    <source>
        <dbReference type="ARBA" id="ARBA00022574"/>
    </source>
</evidence>
<comment type="function">
    <text evidence="3">May be involved in protein sorting and cell wall formation.</text>
</comment>
<dbReference type="PANTHER" id="PTHR46108:SF4">
    <property type="entry name" value="BLUE CHEESE"/>
    <property type="match status" value="1"/>
</dbReference>
<feature type="region of interest" description="Disordered" evidence="5">
    <location>
        <begin position="1535"/>
        <end position="1555"/>
    </location>
</feature>
<dbReference type="Gene3D" id="2.130.10.10">
    <property type="entry name" value="YVTN repeat-like/Quinoprotein amine dehydrogenase"/>
    <property type="match status" value="1"/>
</dbReference>
<dbReference type="Pfam" id="PF14844">
    <property type="entry name" value="PH_BEACH"/>
    <property type="match status" value="1"/>
</dbReference>
<reference evidence="8 9" key="1">
    <citation type="journal article" date="2015" name="Genome Biol. Evol.">
        <title>Phylogenomic analyses indicate that early fungi evolved digesting cell walls of algal ancestors of land plants.</title>
        <authorList>
            <person name="Chang Y."/>
            <person name="Wang S."/>
            <person name="Sekimoto S."/>
            <person name="Aerts A.L."/>
            <person name="Choi C."/>
            <person name="Clum A."/>
            <person name="LaButti K.M."/>
            <person name="Lindquist E.A."/>
            <person name="Yee Ngan C."/>
            <person name="Ohm R.A."/>
            <person name="Salamov A.A."/>
            <person name="Grigoriev I.V."/>
            <person name="Spatafora J.W."/>
            <person name="Berbee M.L."/>
        </authorList>
    </citation>
    <scope>NUCLEOTIDE SEQUENCE [LARGE SCALE GENOMIC DNA]</scope>
    <source>
        <strain evidence="8 9">NRRL 28638</strain>
    </source>
</reference>
<feature type="domain" description="BEACH-type PH" evidence="7">
    <location>
        <begin position="1660"/>
        <end position="1798"/>
    </location>
</feature>
<dbReference type="PROSITE" id="PS50197">
    <property type="entry name" value="BEACH"/>
    <property type="match status" value="1"/>
</dbReference>
<organism evidence="8 9">
    <name type="scientific">Conidiobolus coronatus (strain ATCC 28846 / CBS 209.66 / NRRL 28638)</name>
    <name type="common">Delacroixia coronata</name>
    <dbReference type="NCBI Taxonomy" id="796925"/>
    <lineage>
        <taxon>Eukaryota</taxon>
        <taxon>Fungi</taxon>
        <taxon>Fungi incertae sedis</taxon>
        <taxon>Zoopagomycota</taxon>
        <taxon>Entomophthoromycotina</taxon>
        <taxon>Entomophthoromycetes</taxon>
        <taxon>Entomophthorales</taxon>
        <taxon>Ancylistaceae</taxon>
        <taxon>Conidiobolus</taxon>
    </lineage>
</organism>
<name>A0A137NZY0_CONC2</name>
<dbReference type="InterPro" id="IPR011993">
    <property type="entry name" value="PH-like_dom_sf"/>
</dbReference>
<dbReference type="EMBL" id="KQ964579">
    <property type="protein sequence ID" value="KXN68376.1"/>
    <property type="molecule type" value="Genomic_DNA"/>
</dbReference>
<proteinExistence type="predicted"/>
<dbReference type="InterPro" id="IPR013320">
    <property type="entry name" value="ConA-like_dom_sf"/>
</dbReference>
<dbReference type="CDD" id="cd00065">
    <property type="entry name" value="FYVE_like_SF"/>
    <property type="match status" value="1"/>
</dbReference>